<dbReference type="InterPro" id="IPR009100">
    <property type="entry name" value="AcylCoA_DH/oxidase_NM_dom_sf"/>
</dbReference>
<dbReference type="InterPro" id="IPR036250">
    <property type="entry name" value="AcylCo_DH-like_C"/>
</dbReference>
<evidence type="ECO:0000313" key="9">
    <source>
        <dbReference type="Proteomes" id="UP001501116"/>
    </source>
</evidence>
<dbReference type="InterPro" id="IPR037069">
    <property type="entry name" value="AcylCoA_DH/ox_N_sf"/>
</dbReference>
<dbReference type="EMBL" id="BAAANN010000008">
    <property type="protein sequence ID" value="GAA1954491.1"/>
    <property type="molecule type" value="Genomic_DNA"/>
</dbReference>
<organism evidence="8 9">
    <name type="scientific">Amycolatopsis minnesotensis</name>
    <dbReference type="NCBI Taxonomy" id="337894"/>
    <lineage>
        <taxon>Bacteria</taxon>
        <taxon>Bacillati</taxon>
        <taxon>Actinomycetota</taxon>
        <taxon>Actinomycetes</taxon>
        <taxon>Pseudonocardiales</taxon>
        <taxon>Pseudonocardiaceae</taxon>
        <taxon>Amycolatopsis</taxon>
    </lineage>
</organism>
<dbReference type="SUPFAM" id="SSF56645">
    <property type="entry name" value="Acyl-CoA dehydrogenase NM domain-like"/>
    <property type="match status" value="1"/>
</dbReference>
<dbReference type="Pfam" id="PF02771">
    <property type="entry name" value="Acyl-CoA_dh_N"/>
    <property type="match status" value="1"/>
</dbReference>
<keyword evidence="5" id="KW-0560">Oxidoreductase</keyword>
<sequence>MRFEPSPEHRALGEAARALVDDLGPDELRSGYEDPDAFPWTLWDAGAKQGWLATLAPVEHGGLGGDLVGAAMLARALGGGLAPGPLVPTLLVGEVLRLCGNPTQQAEWLPALTRGDLVGALSVSADWAAPDPVRVEVNDGWLTGPCGMVEYATAADLLAVACTDDTIRLVRLSGTRGIEVEPLDAMDGTTRLTMVTLTGVAADRLPKRDGAREELLARGAVLTAAELVGVAERAVSSTVAHLRSRRQFGRPLGGFQALGHRLADLWTGVVLAGHGVLYAAHALDEGLPDRDLMVSVAKAKAADVATAATATMIQYHGALGFTWEHESHLLFKRAHRQAAQYGDTRWHRERIAALTLDGVR</sequence>
<dbReference type="InterPro" id="IPR013786">
    <property type="entry name" value="AcylCoA_DH/ox_N"/>
</dbReference>
<feature type="domain" description="Acyl-CoA dehydrogenase/oxidase C-terminal" evidence="6">
    <location>
        <begin position="215"/>
        <end position="353"/>
    </location>
</feature>
<dbReference type="InterPro" id="IPR009075">
    <property type="entry name" value="AcylCo_DH/oxidase_C"/>
</dbReference>
<comment type="caution">
    <text evidence="8">The sequence shown here is derived from an EMBL/GenBank/DDBJ whole genome shotgun (WGS) entry which is preliminary data.</text>
</comment>
<feature type="domain" description="Acyl-CoA dehydrogenase/oxidase N-terminal" evidence="7">
    <location>
        <begin position="6"/>
        <end position="116"/>
    </location>
</feature>
<dbReference type="Gene3D" id="1.10.540.10">
    <property type="entry name" value="Acyl-CoA dehydrogenase/oxidase, N-terminal domain"/>
    <property type="match status" value="1"/>
</dbReference>
<dbReference type="SUPFAM" id="SSF47203">
    <property type="entry name" value="Acyl-CoA dehydrogenase C-terminal domain-like"/>
    <property type="match status" value="1"/>
</dbReference>
<evidence type="ECO:0000256" key="4">
    <source>
        <dbReference type="ARBA" id="ARBA00022827"/>
    </source>
</evidence>
<evidence type="ECO:0000259" key="6">
    <source>
        <dbReference type="Pfam" id="PF00441"/>
    </source>
</evidence>
<dbReference type="RefSeq" id="WP_344417005.1">
    <property type="nucleotide sequence ID" value="NZ_BAAANN010000008.1"/>
</dbReference>
<dbReference type="PANTHER" id="PTHR43884:SF20">
    <property type="entry name" value="ACYL-COA DEHYDROGENASE FADE28"/>
    <property type="match status" value="1"/>
</dbReference>
<keyword evidence="9" id="KW-1185">Reference proteome</keyword>
<dbReference type="PANTHER" id="PTHR43884">
    <property type="entry name" value="ACYL-COA DEHYDROGENASE"/>
    <property type="match status" value="1"/>
</dbReference>
<evidence type="ECO:0000256" key="5">
    <source>
        <dbReference type="ARBA" id="ARBA00023002"/>
    </source>
</evidence>
<evidence type="ECO:0000256" key="2">
    <source>
        <dbReference type="ARBA" id="ARBA00009347"/>
    </source>
</evidence>
<comment type="cofactor">
    <cofactor evidence="1">
        <name>FAD</name>
        <dbReference type="ChEBI" id="CHEBI:57692"/>
    </cofactor>
</comment>
<reference evidence="8 9" key="1">
    <citation type="journal article" date="2019" name="Int. J. Syst. Evol. Microbiol.">
        <title>The Global Catalogue of Microorganisms (GCM) 10K type strain sequencing project: providing services to taxonomists for standard genome sequencing and annotation.</title>
        <authorList>
            <consortium name="The Broad Institute Genomics Platform"/>
            <consortium name="The Broad Institute Genome Sequencing Center for Infectious Disease"/>
            <person name="Wu L."/>
            <person name="Ma J."/>
        </authorList>
    </citation>
    <scope>NUCLEOTIDE SEQUENCE [LARGE SCALE GENOMIC DNA]</scope>
    <source>
        <strain evidence="8 9">JCM 14545</strain>
    </source>
</reference>
<protein>
    <submittedName>
        <fullName evidence="8">Acyl-CoA dehydrogenase family protein</fullName>
    </submittedName>
</protein>
<evidence type="ECO:0000259" key="7">
    <source>
        <dbReference type="Pfam" id="PF02771"/>
    </source>
</evidence>
<evidence type="ECO:0000256" key="1">
    <source>
        <dbReference type="ARBA" id="ARBA00001974"/>
    </source>
</evidence>
<evidence type="ECO:0000256" key="3">
    <source>
        <dbReference type="ARBA" id="ARBA00022630"/>
    </source>
</evidence>
<evidence type="ECO:0000313" key="8">
    <source>
        <dbReference type="EMBL" id="GAA1954491.1"/>
    </source>
</evidence>
<keyword evidence="3" id="KW-0285">Flavoprotein</keyword>
<gene>
    <name evidence="8" type="ORF">GCM10009754_24980</name>
</gene>
<dbReference type="Proteomes" id="UP001501116">
    <property type="component" value="Unassembled WGS sequence"/>
</dbReference>
<dbReference type="Gene3D" id="1.20.140.10">
    <property type="entry name" value="Butyryl-CoA Dehydrogenase, subunit A, domain 3"/>
    <property type="match status" value="1"/>
</dbReference>
<keyword evidence="4" id="KW-0274">FAD</keyword>
<proteinExistence type="inferred from homology"/>
<comment type="similarity">
    <text evidence="2">Belongs to the acyl-CoA dehydrogenase family.</text>
</comment>
<name>A0ABN2QL77_9PSEU</name>
<dbReference type="Pfam" id="PF00441">
    <property type="entry name" value="Acyl-CoA_dh_1"/>
    <property type="match status" value="1"/>
</dbReference>
<accession>A0ABN2QL77</accession>